<accession>A0ABS4GHC9</accession>
<keyword evidence="1" id="KW-0540">Nuclease</keyword>
<organism evidence="1 2">
    <name type="scientific">Sedimentibacter acidaminivorans</name>
    <dbReference type="NCBI Taxonomy" id="913099"/>
    <lineage>
        <taxon>Bacteria</taxon>
        <taxon>Bacillati</taxon>
        <taxon>Bacillota</taxon>
        <taxon>Tissierellia</taxon>
        <taxon>Sedimentibacter</taxon>
    </lineage>
</organism>
<evidence type="ECO:0000313" key="1">
    <source>
        <dbReference type="EMBL" id="MBP1927101.1"/>
    </source>
</evidence>
<dbReference type="GO" id="GO:0004519">
    <property type="term" value="F:endonuclease activity"/>
    <property type="evidence" value="ECO:0007669"/>
    <property type="project" value="UniProtKB-KW"/>
</dbReference>
<sequence>MSIYLKPLSDNGSQDEYNVVILCPNHHRMMHYADVKIFEREESKRKLIVNNIEKYIIYK</sequence>
<evidence type="ECO:0000313" key="2">
    <source>
        <dbReference type="Proteomes" id="UP001519342"/>
    </source>
</evidence>
<comment type="caution">
    <text evidence="1">The sequence shown here is derived from an EMBL/GenBank/DDBJ whole genome shotgun (WGS) entry which is preliminary data.</text>
</comment>
<keyword evidence="1" id="KW-0255">Endonuclease</keyword>
<keyword evidence="1" id="KW-0378">Hydrolase</keyword>
<proteinExistence type="predicted"/>
<name>A0ABS4GHC9_9FIRM</name>
<reference evidence="1 2" key="1">
    <citation type="submission" date="2021-03" db="EMBL/GenBank/DDBJ databases">
        <title>Genomic Encyclopedia of Type Strains, Phase IV (KMG-IV): sequencing the most valuable type-strain genomes for metagenomic binning, comparative biology and taxonomic classification.</title>
        <authorList>
            <person name="Goeker M."/>
        </authorList>
    </citation>
    <scope>NUCLEOTIDE SEQUENCE [LARGE SCALE GENOMIC DNA]</scope>
    <source>
        <strain evidence="1 2">DSM 24004</strain>
    </source>
</reference>
<gene>
    <name evidence="1" type="ORF">J2Z76_002974</name>
</gene>
<dbReference type="RefSeq" id="WP_209512816.1">
    <property type="nucleotide sequence ID" value="NZ_JAGGKS010000010.1"/>
</dbReference>
<dbReference type="Proteomes" id="UP001519342">
    <property type="component" value="Unassembled WGS sequence"/>
</dbReference>
<dbReference type="EMBL" id="JAGGKS010000010">
    <property type="protein sequence ID" value="MBP1927101.1"/>
    <property type="molecule type" value="Genomic_DNA"/>
</dbReference>
<protein>
    <submittedName>
        <fullName evidence="1">Restriction endonuclease</fullName>
    </submittedName>
</protein>
<keyword evidence="2" id="KW-1185">Reference proteome</keyword>